<dbReference type="EMBL" id="JAENIK010000004">
    <property type="protein sequence ID" value="MBK1814781.1"/>
    <property type="molecule type" value="Genomic_DNA"/>
</dbReference>
<dbReference type="GO" id="GO:0006506">
    <property type="term" value="P:GPI anchor biosynthetic process"/>
    <property type="evidence" value="ECO:0007669"/>
    <property type="project" value="TreeGrafter"/>
</dbReference>
<evidence type="ECO:0000313" key="3">
    <source>
        <dbReference type="Proteomes" id="UP000600139"/>
    </source>
</evidence>
<sequence>MKFLLLVSVLLFPAGLVRSEEKSTSLKVLCWNIHHGRGADDKVDLERIAAVIRGREPDVMMLQEVDKNCERSGKVDQPAELARLTGMKQVFGKAMDFQGGEYGQALLSRFPLAGLKIHRLPGDGEPRVAISAMVETPLGPVMIAGLHLDHKNPATRDKQAEVVSVGLLKETTGPIILAGDFNATPDSGTLAVFRQPPWSVVAKEEPSATCPADNPKVEIDFTVLRGLRQEKPSIVLPESIASDHRPVLTIVAKPE</sequence>
<dbReference type="PANTHER" id="PTHR14859:SF15">
    <property type="entry name" value="ENDONUCLEASE_EXONUCLEASE_PHOSPHATASE DOMAIN-CONTAINING PROTEIN"/>
    <property type="match status" value="1"/>
</dbReference>
<evidence type="ECO:0000259" key="1">
    <source>
        <dbReference type="Pfam" id="PF03372"/>
    </source>
</evidence>
<dbReference type="GO" id="GO:0004519">
    <property type="term" value="F:endonuclease activity"/>
    <property type="evidence" value="ECO:0007669"/>
    <property type="project" value="UniProtKB-KW"/>
</dbReference>
<dbReference type="InterPro" id="IPR036691">
    <property type="entry name" value="Endo/exonu/phosph_ase_sf"/>
</dbReference>
<name>A0A934R0S7_9BACT</name>
<evidence type="ECO:0000313" key="2">
    <source>
        <dbReference type="EMBL" id="MBK1814781.1"/>
    </source>
</evidence>
<protein>
    <submittedName>
        <fullName evidence="2">Endonuclease/exonuclease/phosphatase family protein</fullName>
    </submittedName>
</protein>
<keyword evidence="2" id="KW-0255">Endonuclease</keyword>
<dbReference type="AlphaFoldDB" id="A0A934R0S7"/>
<organism evidence="2 3">
    <name type="scientific">Luteolibacter yonseiensis</name>
    <dbReference type="NCBI Taxonomy" id="1144680"/>
    <lineage>
        <taxon>Bacteria</taxon>
        <taxon>Pseudomonadati</taxon>
        <taxon>Verrucomicrobiota</taxon>
        <taxon>Verrucomicrobiia</taxon>
        <taxon>Verrucomicrobiales</taxon>
        <taxon>Verrucomicrobiaceae</taxon>
        <taxon>Luteolibacter</taxon>
    </lineage>
</organism>
<comment type="caution">
    <text evidence="2">The sequence shown here is derived from an EMBL/GenBank/DDBJ whole genome shotgun (WGS) entry which is preliminary data.</text>
</comment>
<dbReference type="PANTHER" id="PTHR14859">
    <property type="entry name" value="CALCOFLUOR WHITE HYPERSENSITIVE PROTEIN PRECURSOR"/>
    <property type="match status" value="1"/>
</dbReference>
<gene>
    <name evidence="2" type="ORF">JIN84_04095</name>
</gene>
<dbReference type="GO" id="GO:0016020">
    <property type="term" value="C:membrane"/>
    <property type="evidence" value="ECO:0007669"/>
    <property type="project" value="GOC"/>
</dbReference>
<dbReference type="InterPro" id="IPR051916">
    <property type="entry name" value="GPI-anchor_lipid_remodeler"/>
</dbReference>
<proteinExistence type="predicted"/>
<keyword evidence="2" id="KW-0540">Nuclease</keyword>
<accession>A0A934R0S7</accession>
<dbReference type="Pfam" id="PF03372">
    <property type="entry name" value="Exo_endo_phos"/>
    <property type="match status" value="1"/>
</dbReference>
<dbReference type="InterPro" id="IPR005135">
    <property type="entry name" value="Endo/exonuclease/phosphatase"/>
</dbReference>
<dbReference type="Proteomes" id="UP000600139">
    <property type="component" value="Unassembled WGS sequence"/>
</dbReference>
<dbReference type="RefSeq" id="WP_200349732.1">
    <property type="nucleotide sequence ID" value="NZ_BAABHZ010000010.1"/>
</dbReference>
<dbReference type="SUPFAM" id="SSF56219">
    <property type="entry name" value="DNase I-like"/>
    <property type="match status" value="1"/>
</dbReference>
<keyword evidence="3" id="KW-1185">Reference proteome</keyword>
<keyword evidence="2" id="KW-0378">Hydrolase</keyword>
<reference evidence="2" key="1">
    <citation type="submission" date="2021-01" db="EMBL/GenBank/DDBJ databases">
        <title>Modified the classification status of verrucomicrobia.</title>
        <authorList>
            <person name="Feng X."/>
        </authorList>
    </citation>
    <scope>NUCLEOTIDE SEQUENCE</scope>
    <source>
        <strain evidence="2">JCM 18052</strain>
    </source>
</reference>
<dbReference type="Gene3D" id="3.60.10.10">
    <property type="entry name" value="Endonuclease/exonuclease/phosphatase"/>
    <property type="match status" value="1"/>
</dbReference>
<feature type="domain" description="Endonuclease/exonuclease/phosphatase" evidence="1">
    <location>
        <begin position="30"/>
        <end position="244"/>
    </location>
</feature>